<reference evidence="1" key="1">
    <citation type="submission" date="2020-04" db="EMBL/GenBank/DDBJ databases">
        <authorList>
            <person name="Alioto T."/>
            <person name="Alioto T."/>
            <person name="Gomez Garrido J."/>
        </authorList>
    </citation>
    <scope>NUCLEOTIDE SEQUENCE</scope>
    <source>
        <strain evidence="1">A484AB</strain>
    </source>
</reference>
<evidence type="ECO:0000313" key="2">
    <source>
        <dbReference type="Proteomes" id="UP001152795"/>
    </source>
</evidence>
<dbReference type="EMBL" id="CACRXK020026030">
    <property type="protein sequence ID" value="CAB4039901.1"/>
    <property type="molecule type" value="Genomic_DNA"/>
</dbReference>
<gene>
    <name evidence="1" type="ORF">PACLA_8A016780</name>
</gene>
<evidence type="ECO:0000313" key="1">
    <source>
        <dbReference type="EMBL" id="CAB4039901.1"/>
    </source>
</evidence>
<comment type="caution">
    <text evidence="1">The sequence shown here is derived from an EMBL/GenBank/DDBJ whole genome shotgun (WGS) entry which is preliminary data.</text>
</comment>
<sequence>MSLQEIKTDYLTQWLNQLIESGIINREHLIYQNIDAFLTEQLSQPNPVTNWEQWPTLYSYCESLSALATRKGYMFYLGSKRFGLKKHRDIVAQKVSYCNPGPSLCTLDSRKLTPIYNSSPHLNNLMLLLTLLNTLDGVPCFKAPGLKKFFTIVHYDGMPLNIGTFPRQENGETFFDGIIPTIKLRKMRELYQEGNNAVHKFITENCTWVSEVNECDICDASGKVHLNVFTRFGSMGGDAESVERGLTESLKCIEASSNFLLSGNGKNCKFASLGEVCNRCKTLDVEKEPCMSAKCIHVSSDQASSQRRAHMNLNEKSLSDMNNPDYRSYGFGLLHFCKNCISSLRHYRLTDMSGTFFVAQLSSVGHLIPQKHRK</sequence>
<proteinExistence type="predicted"/>
<keyword evidence="2" id="KW-1185">Reference proteome</keyword>
<accession>A0A7D9K3G6</accession>
<dbReference type="Proteomes" id="UP001152795">
    <property type="component" value="Unassembled WGS sequence"/>
</dbReference>
<name>A0A7D9K3G6_PARCT</name>
<protein>
    <submittedName>
        <fullName evidence="1">Uncharacterized protein</fullName>
    </submittedName>
</protein>
<dbReference type="AlphaFoldDB" id="A0A7D9K3G6"/>
<organism evidence="1 2">
    <name type="scientific">Paramuricea clavata</name>
    <name type="common">Red gorgonian</name>
    <name type="synonym">Violescent sea-whip</name>
    <dbReference type="NCBI Taxonomy" id="317549"/>
    <lineage>
        <taxon>Eukaryota</taxon>
        <taxon>Metazoa</taxon>
        <taxon>Cnidaria</taxon>
        <taxon>Anthozoa</taxon>
        <taxon>Octocorallia</taxon>
        <taxon>Malacalcyonacea</taxon>
        <taxon>Plexauridae</taxon>
        <taxon>Paramuricea</taxon>
    </lineage>
</organism>